<reference evidence="7 8" key="1">
    <citation type="submission" date="2015-07" db="EMBL/GenBank/DDBJ databases">
        <title>Isolation and Genomic Characterization of a Novel Halophilic Metal-Reducing Deltaproteobacterium from the Deep Subsurface.</title>
        <authorList>
            <person name="Badalamenti J.P."/>
            <person name="Summers Z.M."/>
            <person name="Gralnick J.A."/>
            <person name="Bond D.R."/>
        </authorList>
    </citation>
    <scope>NUCLEOTIDE SEQUENCE [LARGE SCALE GENOMIC DNA]</scope>
    <source>
        <strain evidence="7 8">WTL</strain>
    </source>
</reference>
<sequence length="309" mass="33001">MSSPFSRRRETILVPSEEAGERLDLFLTRTLDGVSRKTVKRALDGGQVFVNGRAERRASLVLCGGDQIQVSFEGRAPSLPPVLSELYRDAHLLAVNKPAGLPCHATGDGGANALDLVAARLHEESGDAAPPILLHRLDVDTTGVLLFALDPGANRALARQFAEREVSKVYLALVAGSPPESFSVANQLKLGRRGRIQAVTSGGQTAETSFATLARGDGFALVEARPRTGRTHQIRVHLSDAGFPLLGDLLYGGPSTLKVQGEILLAGRHLLHARTLSLRRPDGAPLTLSAPLPDDFLPFCRTLSPPVLL</sequence>
<dbReference type="InterPro" id="IPR006145">
    <property type="entry name" value="PsdUridine_synth_RsuA/RluA"/>
</dbReference>
<dbReference type="GO" id="GO:0120159">
    <property type="term" value="F:rRNA pseudouridine synthase activity"/>
    <property type="evidence" value="ECO:0007669"/>
    <property type="project" value="UniProtKB-ARBA"/>
</dbReference>
<dbReference type="InterPro" id="IPR006224">
    <property type="entry name" value="PsdUridine_synth_RluA-like_CS"/>
</dbReference>
<dbReference type="GO" id="GO:0003723">
    <property type="term" value="F:RNA binding"/>
    <property type="evidence" value="ECO:0007669"/>
    <property type="project" value="UniProtKB-KW"/>
</dbReference>
<keyword evidence="8" id="KW-1185">Reference proteome</keyword>
<dbReference type="GO" id="GO:0000455">
    <property type="term" value="P:enzyme-directed rRNA pseudouridine synthesis"/>
    <property type="evidence" value="ECO:0007669"/>
    <property type="project" value="TreeGrafter"/>
</dbReference>
<dbReference type="InterPro" id="IPR036986">
    <property type="entry name" value="S4_RNA-bd_sf"/>
</dbReference>
<keyword evidence="4" id="KW-0694">RNA-binding</keyword>
<evidence type="ECO:0000313" key="7">
    <source>
        <dbReference type="EMBL" id="ALC16970.1"/>
    </source>
</evidence>
<evidence type="ECO:0000256" key="3">
    <source>
        <dbReference type="PIRSR" id="PIRSR606225-1"/>
    </source>
</evidence>
<dbReference type="SMART" id="SM00363">
    <property type="entry name" value="S4"/>
    <property type="match status" value="1"/>
</dbReference>
<organism evidence="7 8">
    <name type="scientific">Desulfuromonas soudanensis</name>
    <dbReference type="NCBI Taxonomy" id="1603606"/>
    <lineage>
        <taxon>Bacteria</taxon>
        <taxon>Pseudomonadati</taxon>
        <taxon>Thermodesulfobacteriota</taxon>
        <taxon>Desulfuromonadia</taxon>
        <taxon>Desulfuromonadales</taxon>
        <taxon>Desulfuromonadaceae</taxon>
        <taxon>Desulfuromonas</taxon>
    </lineage>
</organism>
<evidence type="ECO:0000259" key="6">
    <source>
        <dbReference type="SMART" id="SM00363"/>
    </source>
</evidence>
<dbReference type="SUPFAM" id="SSF55174">
    <property type="entry name" value="Alpha-L RNA-binding motif"/>
    <property type="match status" value="1"/>
</dbReference>
<dbReference type="PROSITE" id="PS01129">
    <property type="entry name" value="PSI_RLU"/>
    <property type="match status" value="1"/>
</dbReference>
<comment type="similarity">
    <text evidence="1 5">Belongs to the pseudouridine synthase RluA family.</text>
</comment>
<dbReference type="NCBIfam" id="TIGR00005">
    <property type="entry name" value="rluA_subfam"/>
    <property type="match status" value="1"/>
</dbReference>
<protein>
    <recommendedName>
        <fullName evidence="5">Pseudouridine synthase</fullName>
        <ecNumber evidence="5">5.4.99.-</ecNumber>
    </recommendedName>
</protein>
<dbReference type="PROSITE" id="PS50889">
    <property type="entry name" value="S4"/>
    <property type="match status" value="1"/>
</dbReference>
<dbReference type="KEGG" id="des:DSOUD_2205"/>
<dbReference type="InterPro" id="IPR050188">
    <property type="entry name" value="RluA_PseudoU_synthase"/>
</dbReference>
<dbReference type="Pfam" id="PF01479">
    <property type="entry name" value="S4"/>
    <property type="match status" value="1"/>
</dbReference>
<dbReference type="PANTHER" id="PTHR21600:SF44">
    <property type="entry name" value="RIBOSOMAL LARGE SUBUNIT PSEUDOURIDINE SYNTHASE D"/>
    <property type="match status" value="1"/>
</dbReference>
<dbReference type="Gene3D" id="3.30.2350.10">
    <property type="entry name" value="Pseudouridine synthase"/>
    <property type="match status" value="1"/>
</dbReference>
<dbReference type="Proteomes" id="UP000057158">
    <property type="component" value="Chromosome"/>
</dbReference>
<dbReference type="Gene3D" id="3.10.290.10">
    <property type="entry name" value="RNA-binding S4 domain"/>
    <property type="match status" value="1"/>
</dbReference>
<comment type="function">
    <text evidence="5">Responsible for synthesis of pseudouridine from uracil.</text>
</comment>
<dbReference type="STRING" id="1603606.DSOUD_2205"/>
<evidence type="ECO:0000256" key="2">
    <source>
        <dbReference type="ARBA" id="ARBA00023235"/>
    </source>
</evidence>
<feature type="active site" evidence="3">
    <location>
        <position position="138"/>
    </location>
</feature>
<dbReference type="EMBL" id="CP010802">
    <property type="protein sequence ID" value="ALC16970.1"/>
    <property type="molecule type" value="Genomic_DNA"/>
</dbReference>
<dbReference type="EC" id="5.4.99.-" evidence="5"/>
<dbReference type="PANTHER" id="PTHR21600">
    <property type="entry name" value="MITOCHONDRIAL RNA PSEUDOURIDINE SYNTHASE"/>
    <property type="match status" value="1"/>
</dbReference>
<dbReference type="InterPro" id="IPR020103">
    <property type="entry name" value="PsdUridine_synth_cat_dom_sf"/>
</dbReference>
<dbReference type="RefSeq" id="WP_053551018.1">
    <property type="nucleotide sequence ID" value="NZ_CP010802.1"/>
</dbReference>
<keyword evidence="2 5" id="KW-0413">Isomerase</keyword>
<evidence type="ECO:0000313" key="8">
    <source>
        <dbReference type="Proteomes" id="UP000057158"/>
    </source>
</evidence>
<dbReference type="InterPro" id="IPR002942">
    <property type="entry name" value="S4_RNA-bd"/>
</dbReference>
<evidence type="ECO:0000256" key="5">
    <source>
        <dbReference type="RuleBase" id="RU362028"/>
    </source>
</evidence>
<dbReference type="Pfam" id="PF00849">
    <property type="entry name" value="PseudoU_synth_2"/>
    <property type="match status" value="1"/>
</dbReference>
<feature type="domain" description="RNA-binding S4" evidence="6">
    <location>
        <begin position="21"/>
        <end position="88"/>
    </location>
</feature>
<dbReference type="OrthoDB" id="128480at2"/>
<comment type="catalytic activity">
    <reaction evidence="5">
        <text>a uridine in RNA = a pseudouridine in RNA</text>
        <dbReference type="Rhea" id="RHEA:48348"/>
        <dbReference type="Rhea" id="RHEA-COMP:12068"/>
        <dbReference type="Rhea" id="RHEA-COMP:12069"/>
        <dbReference type="ChEBI" id="CHEBI:65314"/>
        <dbReference type="ChEBI" id="CHEBI:65315"/>
    </reaction>
</comment>
<proteinExistence type="inferred from homology"/>
<name>A0A0M4DIZ5_9BACT</name>
<accession>A0A0M4DIZ5</accession>
<dbReference type="AlphaFoldDB" id="A0A0M4DIZ5"/>
<dbReference type="PATRIC" id="fig|1603606.3.peg.2380"/>
<dbReference type="InterPro" id="IPR006225">
    <property type="entry name" value="PsdUridine_synth_RluC/D"/>
</dbReference>
<dbReference type="CDD" id="cd00165">
    <property type="entry name" value="S4"/>
    <property type="match status" value="1"/>
</dbReference>
<evidence type="ECO:0000256" key="4">
    <source>
        <dbReference type="PROSITE-ProRule" id="PRU00182"/>
    </source>
</evidence>
<evidence type="ECO:0000256" key="1">
    <source>
        <dbReference type="ARBA" id="ARBA00010876"/>
    </source>
</evidence>
<gene>
    <name evidence="7" type="ORF">DSOUD_2205</name>
</gene>
<dbReference type="SUPFAM" id="SSF55120">
    <property type="entry name" value="Pseudouridine synthase"/>
    <property type="match status" value="1"/>
</dbReference>
<dbReference type="CDD" id="cd02869">
    <property type="entry name" value="PseudoU_synth_RluA_like"/>
    <property type="match status" value="1"/>
</dbReference>